<protein>
    <submittedName>
        <fullName evidence="3">Alpha/beta hydrolase</fullName>
    </submittedName>
</protein>
<keyword evidence="1" id="KW-0732">Signal</keyword>
<proteinExistence type="predicted"/>
<dbReference type="EMBL" id="LUKJ01000003">
    <property type="protein sequence ID" value="KZN19384.1"/>
    <property type="molecule type" value="Genomic_DNA"/>
</dbReference>
<feature type="chain" id="PRO_5007878440" evidence="1">
    <location>
        <begin position="26"/>
        <end position="267"/>
    </location>
</feature>
<reference evidence="4" key="1">
    <citation type="submission" date="2016-03" db="EMBL/GenBank/DDBJ databases">
        <authorList>
            <person name="Ray J."/>
            <person name="Price M."/>
            <person name="Deutschbauer A."/>
        </authorList>
    </citation>
    <scope>NUCLEOTIDE SEQUENCE [LARGE SCALE GENOMIC DNA]</scope>
    <source>
        <strain evidence="4">FW300-N1B4</strain>
    </source>
</reference>
<dbReference type="InterPro" id="IPR000073">
    <property type="entry name" value="AB_hydrolase_1"/>
</dbReference>
<feature type="domain" description="AB hydrolase-1" evidence="2">
    <location>
        <begin position="36"/>
        <end position="256"/>
    </location>
</feature>
<dbReference type="Pfam" id="PF12697">
    <property type="entry name" value="Abhydrolase_6"/>
    <property type="match status" value="1"/>
</dbReference>
<dbReference type="PANTHER" id="PTHR37017">
    <property type="entry name" value="AB HYDROLASE-1 DOMAIN-CONTAINING PROTEIN-RELATED"/>
    <property type="match status" value="1"/>
</dbReference>
<keyword evidence="3" id="KW-0378">Hydrolase</keyword>
<comment type="caution">
    <text evidence="3">The sequence shown here is derived from an EMBL/GenBank/DDBJ whole genome shotgun (WGS) entry which is preliminary data.</text>
</comment>
<dbReference type="Proteomes" id="UP000076489">
    <property type="component" value="Unassembled WGS sequence"/>
</dbReference>
<evidence type="ECO:0000256" key="1">
    <source>
        <dbReference type="SAM" id="SignalP"/>
    </source>
</evidence>
<reference evidence="3 4" key="2">
    <citation type="journal article" date="2018" name="Nature">
        <title>Mutant phenotypes for thousands of bacterial genes of unknown function.</title>
        <authorList>
            <person name="Price M.N."/>
            <person name="Wetmore K.M."/>
            <person name="Waters R.J."/>
            <person name="Callaghan M."/>
            <person name="Ray J."/>
            <person name="Liu H."/>
            <person name="Kuehl J.V."/>
            <person name="Melnyk R.A."/>
            <person name="Lamson J.S."/>
            <person name="Suh Y."/>
            <person name="Carlson H.K."/>
            <person name="Esquivel Z."/>
            <person name="Sadeeshkumar H."/>
            <person name="Chakraborty R."/>
            <person name="Zane G.M."/>
            <person name="Rubin B.E."/>
            <person name="Wall J.D."/>
            <person name="Visel A."/>
            <person name="Bristow J."/>
            <person name="Blow M.J."/>
            <person name="Arkin A.P."/>
            <person name="Deutschbauer A.M."/>
        </authorList>
    </citation>
    <scope>NUCLEOTIDE SEQUENCE [LARGE SCALE GENOMIC DNA]</scope>
    <source>
        <strain evidence="3 4">FW300-N1B4</strain>
    </source>
</reference>
<evidence type="ECO:0000313" key="3">
    <source>
        <dbReference type="EMBL" id="KZN19384.1"/>
    </source>
</evidence>
<gene>
    <name evidence="3" type="ORF">A1D17_25685</name>
</gene>
<dbReference type="Gene3D" id="3.40.50.1820">
    <property type="entry name" value="alpha/beta hydrolase"/>
    <property type="match status" value="1"/>
</dbReference>
<feature type="signal peptide" evidence="1">
    <location>
        <begin position="1"/>
        <end position="25"/>
    </location>
</feature>
<name>A0A166PVV6_PSEFL</name>
<sequence>MRNFKSLLTTTITTALALASLNNLAAAQATTAKPTVVLVHGAFAESSSWNGVAAQLLSQGYPVIAAANPLRGVKNDADYVADIVEQTAGPVILVGHSYGGAVISNAGHDNSRIKALVYVAAFAPDKGETAIELSSRYPGGTLGPTLAAPVLLDDGNKDLYIQQDKFGQQFAADVPAAESALMAATQRPISEFALTEASGDPTWKKRPSWFIYGSADKNIPEAALKFMAERAGSKKTVTVPGASHVVMTSNPEKVAALIIEAAQATAR</sequence>
<dbReference type="GO" id="GO:0016787">
    <property type="term" value="F:hydrolase activity"/>
    <property type="evidence" value="ECO:0007669"/>
    <property type="project" value="UniProtKB-KW"/>
</dbReference>
<dbReference type="InterPro" id="IPR052897">
    <property type="entry name" value="Sec-Metab_Biosynth_Hydrolase"/>
</dbReference>
<accession>A0A166PVV6</accession>
<organism evidence="3 4">
    <name type="scientific">Pseudomonas fluorescens</name>
    <dbReference type="NCBI Taxonomy" id="294"/>
    <lineage>
        <taxon>Bacteria</taxon>
        <taxon>Pseudomonadati</taxon>
        <taxon>Pseudomonadota</taxon>
        <taxon>Gammaproteobacteria</taxon>
        <taxon>Pseudomonadales</taxon>
        <taxon>Pseudomonadaceae</taxon>
        <taxon>Pseudomonas</taxon>
    </lineage>
</organism>
<dbReference type="SUPFAM" id="SSF53474">
    <property type="entry name" value="alpha/beta-Hydrolases"/>
    <property type="match status" value="1"/>
</dbReference>
<dbReference type="AlphaFoldDB" id="A0A166PVV6"/>
<dbReference type="RefSeq" id="WP_063343216.1">
    <property type="nucleotide sequence ID" value="NZ_LUKJ01000003.1"/>
</dbReference>
<dbReference type="OrthoDB" id="9814966at2"/>
<evidence type="ECO:0000313" key="4">
    <source>
        <dbReference type="Proteomes" id="UP000076489"/>
    </source>
</evidence>
<evidence type="ECO:0000259" key="2">
    <source>
        <dbReference type="Pfam" id="PF12697"/>
    </source>
</evidence>
<dbReference type="PANTHER" id="PTHR37017:SF11">
    <property type="entry name" value="ESTERASE_LIPASE_THIOESTERASE DOMAIN-CONTAINING PROTEIN"/>
    <property type="match status" value="1"/>
</dbReference>
<dbReference type="InterPro" id="IPR029058">
    <property type="entry name" value="AB_hydrolase_fold"/>
</dbReference>